<dbReference type="EMBL" id="JABFDY010000007">
    <property type="protein sequence ID" value="KAF7704903.1"/>
    <property type="molecule type" value="Genomic_DNA"/>
</dbReference>
<dbReference type="InterPro" id="IPR007110">
    <property type="entry name" value="Ig-like_dom"/>
</dbReference>
<feature type="transmembrane region" description="Helical" evidence="12">
    <location>
        <begin position="351"/>
        <end position="374"/>
    </location>
</feature>
<feature type="transmembrane region" description="Helical" evidence="12">
    <location>
        <begin position="853"/>
        <end position="872"/>
    </location>
</feature>
<evidence type="ECO:0000256" key="10">
    <source>
        <dbReference type="ARBA" id="ARBA00023319"/>
    </source>
</evidence>
<feature type="domain" description="Ig-like" evidence="14">
    <location>
        <begin position="35"/>
        <end position="129"/>
    </location>
</feature>
<keyword evidence="8" id="KW-0675">Receptor</keyword>
<proteinExistence type="predicted"/>
<evidence type="ECO:0000256" key="4">
    <source>
        <dbReference type="ARBA" id="ARBA00022729"/>
    </source>
</evidence>
<dbReference type="InterPro" id="IPR036179">
    <property type="entry name" value="Ig-like_dom_sf"/>
</dbReference>
<dbReference type="SMART" id="SM00409">
    <property type="entry name" value="IG"/>
    <property type="match status" value="4"/>
</dbReference>
<feature type="chain" id="PRO_5035822530" description="Ig-like domain-containing protein" evidence="13">
    <location>
        <begin position="21"/>
        <end position="1167"/>
    </location>
</feature>
<evidence type="ECO:0000313" key="15">
    <source>
        <dbReference type="EMBL" id="KAF7704903.1"/>
    </source>
</evidence>
<dbReference type="Pfam" id="PF07686">
    <property type="entry name" value="V-set"/>
    <property type="match status" value="4"/>
</dbReference>
<evidence type="ECO:0000256" key="1">
    <source>
        <dbReference type="ARBA" id="ARBA00004251"/>
    </source>
</evidence>
<dbReference type="PANTHER" id="PTHR25466:SF14">
    <property type="entry name" value="BUTYROPHILIN SUBFAMILY 2 MEMBER A2-LIKE-RELATED"/>
    <property type="match status" value="1"/>
</dbReference>
<feature type="transmembrane region" description="Helical" evidence="12">
    <location>
        <begin position="1015"/>
        <end position="1034"/>
    </location>
</feature>
<feature type="transmembrane region" description="Helical" evidence="12">
    <location>
        <begin position="823"/>
        <end position="841"/>
    </location>
</feature>
<keyword evidence="5 12" id="KW-1133">Transmembrane helix</keyword>
<feature type="region of interest" description="Disordered" evidence="11">
    <location>
        <begin position="1039"/>
        <end position="1060"/>
    </location>
</feature>
<keyword evidence="10" id="KW-0393">Immunoglobulin domain</keyword>
<dbReference type="PANTHER" id="PTHR25466">
    <property type="entry name" value="T-LYMPHOCYTE ACTIVATION ANTIGEN"/>
    <property type="match status" value="1"/>
</dbReference>
<keyword evidence="16" id="KW-1185">Reference proteome</keyword>
<reference evidence="15" key="1">
    <citation type="submission" date="2020-08" db="EMBL/GenBank/DDBJ databases">
        <title>Chromosome-level assembly of Southern catfish (Silurus meridionalis) provides insights into visual adaptation to the nocturnal and benthic lifestyles.</title>
        <authorList>
            <person name="Zhang Y."/>
            <person name="Wang D."/>
            <person name="Peng Z."/>
        </authorList>
    </citation>
    <scope>NUCLEOTIDE SEQUENCE</scope>
    <source>
        <strain evidence="15">SWU-2019-XX</strain>
        <tissue evidence="15">Muscle</tissue>
    </source>
</reference>
<feature type="transmembrane region" description="Helical" evidence="12">
    <location>
        <begin position="940"/>
        <end position="959"/>
    </location>
</feature>
<dbReference type="GO" id="GO:0042130">
    <property type="term" value="P:negative regulation of T cell proliferation"/>
    <property type="evidence" value="ECO:0007669"/>
    <property type="project" value="TreeGrafter"/>
</dbReference>
<feature type="transmembrane region" description="Helical" evidence="12">
    <location>
        <begin position="979"/>
        <end position="1003"/>
    </location>
</feature>
<feature type="transmembrane region" description="Helical" evidence="12">
    <location>
        <begin position="454"/>
        <end position="476"/>
    </location>
</feature>
<keyword evidence="3 12" id="KW-0812">Transmembrane</keyword>
<evidence type="ECO:0000256" key="13">
    <source>
        <dbReference type="SAM" id="SignalP"/>
    </source>
</evidence>
<dbReference type="GO" id="GO:0031295">
    <property type="term" value="P:T cell costimulation"/>
    <property type="evidence" value="ECO:0007669"/>
    <property type="project" value="TreeGrafter"/>
</dbReference>
<feature type="compositionally biased region" description="Polar residues" evidence="11">
    <location>
        <begin position="1045"/>
        <end position="1060"/>
    </location>
</feature>
<keyword evidence="6 12" id="KW-0472">Membrane</keyword>
<evidence type="ECO:0000256" key="2">
    <source>
        <dbReference type="ARBA" id="ARBA00022475"/>
    </source>
</evidence>
<comment type="subcellular location">
    <subcellularLocation>
        <location evidence="1">Cell membrane</location>
        <topology evidence="1">Single-pass type I membrane protein</topology>
    </subcellularLocation>
</comment>
<dbReference type="SUPFAM" id="SSF48726">
    <property type="entry name" value="Immunoglobulin"/>
    <property type="match status" value="4"/>
</dbReference>
<dbReference type="SMART" id="SM00406">
    <property type="entry name" value="IGv"/>
    <property type="match status" value="4"/>
</dbReference>
<feature type="domain" description="Ig-like" evidence="14">
    <location>
        <begin position="525"/>
        <end position="655"/>
    </location>
</feature>
<keyword evidence="9" id="KW-0325">Glycoprotein</keyword>
<feature type="transmembrane region" description="Helical" evidence="12">
    <location>
        <begin position="1065"/>
        <end position="1091"/>
    </location>
</feature>
<feature type="region of interest" description="Disordered" evidence="11">
    <location>
        <begin position="1142"/>
        <end position="1167"/>
    </location>
</feature>
<gene>
    <name evidence="15" type="ORF">HF521_020189</name>
</gene>
<evidence type="ECO:0000256" key="5">
    <source>
        <dbReference type="ARBA" id="ARBA00022989"/>
    </source>
</evidence>
<feature type="transmembrane region" description="Helical" evidence="12">
    <location>
        <begin position="1103"/>
        <end position="1125"/>
    </location>
</feature>
<feature type="transmembrane region" description="Helical" evidence="12">
    <location>
        <begin position="912"/>
        <end position="933"/>
    </location>
</feature>
<evidence type="ECO:0000256" key="7">
    <source>
        <dbReference type="ARBA" id="ARBA00023157"/>
    </source>
</evidence>
<organism evidence="15 16">
    <name type="scientific">Silurus meridionalis</name>
    <name type="common">Southern catfish</name>
    <name type="synonym">Silurus soldatovi meridionalis</name>
    <dbReference type="NCBI Taxonomy" id="175797"/>
    <lineage>
        <taxon>Eukaryota</taxon>
        <taxon>Metazoa</taxon>
        <taxon>Chordata</taxon>
        <taxon>Craniata</taxon>
        <taxon>Vertebrata</taxon>
        <taxon>Euteleostomi</taxon>
        <taxon>Actinopterygii</taxon>
        <taxon>Neopterygii</taxon>
        <taxon>Teleostei</taxon>
        <taxon>Ostariophysi</taxon>
        <taxon>Siluriformes</taxon>
        <taxon>Siluridae</taxon>
        <taxon>Silurus</taxon>
    </lineage>
</organism>
<sequence>MEAAVLLWFHLLLSVIFCNGFHVQGPSGPLTVQLGDSVKLPCFVETPLPMEDLEVEWKRTDSGSLVHLWQNGESRPESQNQRYHERAHFFSEEVAHGNFSLLLTNVTPEDAGVYKCVVHTNQVSNETLIKIMEIERLIVSGGHVISAYVGEEITLNCSVDSHIPSEKIEEVSWKKQDEDLLLLLYQEGEILTESTHGRFKDRVEFFSAEDRNKGNFSMRLKDVRIEDKGLYMCLAFSGTLSDNTTVEVQQLGFSSVHIGIIVLCLLGFVFELILGILSYSSLKKKDGHLAVQCALVLCLNITLFIGFILWGVTDGLFTEATTCSALNSVRICFLFWIVFHLKSFKDDVHELITFLAVPLQYFMIITVVYIPVIVDVWHKVNTAGKIFMLILFLPGPVTTILFVTVFFCFHCRNDEAPEGVYILFLILKVLEFLFPLFFTVTVYDAVKVEERDALICVTVFLIILSVMNISFFTTLFQSSAVWSVVVFLIGSVLVVFVNAAALLVELILKARTGQRTVDLRLIVIPTEIVFAVFLFAVQISVYCFHVQGPSGPLTVQLGDSVMLPCFVETPLPMEELEVEWKIIDPESLVHLWQNGESRPESQNQRYHERAHFFSEEVAHGNFSLLLTNVTREDAGVYKCVVHTNQHSDETLIEIMETERLIVSGGHVISAYVGEEITLNCSVDSHIPSEKIEEVSWKKQDEDLLLLLYQEGDILTESTHERFKGRVEFFSTEDRNKGNFSMRLKDIRTEDKGLYICSAFSGTLSDNTTVEVQQLGFSSMHIGIIVLCLLGFVFGSLILIYLYFSYTSLKKKDKSRRARVIQCAHVLCPNITMSIVFILWGVTEGCCYQLINRLAFPLLYVVITAVAYLPIIVDFWHKTDTAVKLIIPSIVLILLHVIDALCGGIILQKITGWSYIVTEFSNILRVILITLIFGAQTFGTVIVLLFPMLSVFSFLFFTVVQCLVTRRSQSSSRNTGIQKYFRYFVSIMIILEILNVSGSIYFHYTVVTDMKERDALTCVTMFLYVLTMMTLSTSLKQLSESDSRNTAKQQLTRPPESDSQSTQQPVWSVVVFMIGSGLVVFVNAAALLVELILKARTGQRTVDLRLIVIPTECVFAVFWQICFLFRTEIQRLLFWSGSKQEQMDSNTPSSNHDHELQELNPASNHLGT</sequence>
<feature type="transmembrane region" description="Helical" evidence="12">
    <location>
        <begin position="419"/>
        <end position="442"/>
    </location>
</feature>
<name>A0A8T0BFN2_SILME</name>
<evidence type="ECO:0000256" key="12">
    <source>
        <dbReference type="SAM" id="Phobius"/>
    </source>
</evidence>
<keyword evidence="2" id="KW-1003">Cell membrane</keyword>
<dbReference type="AlphaFoldDB" id="A0A8T0BFN2"/>
<evidence type="ECO:0000313" key="16">
    <source>
        <dbReference type="Proteomes" id="UP000606274"/>
    </source>
</evidence>
<feature type="transmembrane region" description="Helical" evidence="12">
    <location>
        <begin position="482"/>
        <end position="507"/>
    </location>
</feature>
<dbReference type="Proteomes" id="UP000606274">
    <property type="component" value="Unassembled WGS sequence"/>
</dbReference>
<keyword evidence="4 13" id="KW-0732">Signal</keyword>
<dbReference type="Gene3D" id="2.60.40.10">
    <property type="entry name" value="Immunoglobulins"/>
    <property type="match status" value="4"/>
</dbReference>
<feature type="domain" description="Ig-like" evidence="14">
    <location>
        <begin position="673"/>
        <end position="772"/>
    </location>
</feature>
<protein>
    <recommendedName>
        <fullName evidence="14">Ig-like domain-containing protein</fullName>
    </recommendedName>
</protein>
<dbReference type="GO" id="GO:0006955">
    <property type="term" value="P:immune response"/>
    <property type="evidence" value="ECO:0007669"/>
    <property type="project" value="TreeGrafter"/>
</dbReference>
<dbReference type="InterPro" id="IPR013106">
    <property type="entry name" value="Ig_V-set"/>
</dbReference>
<dbReference type="PROSITE" id="PS50835">
    <property type="entry name" value="IG_LIKE"/>
    <property type="match status" value="4"/>
</dbReference>
<dbReference type="GO" id="GO:0042102">
    <property type="term" value="P:positive regulation of T cell proliferation"/>
    <property type="evidence" value="ECO:0007669"/>
    <property type="project" value="TreeGrafter"/>
</dbReference>
<accession>A0A8T0BFN2</accession>
<dbReference type="GO" id="GO:0007166">
    <property type="term" value="P:cell surface receptor signaling pathway"/>
    <property type="evidence" value="ECO:0007669"/>
    <property type="project" value="TreeGrafter"/>
</dbReference>
<feature type="transmembrane region" description="Helical" evidence="12">
    <location>
        <begin position="386"/>
        <end position="407"/>
    </location>
</feature>
<evidence type="ECO:0000256" key="8">
    <source>
        <dbReference type="ARBA" id="ARBA00023170"/>
    </source>
</evidence>
<keyword evidence="7" id="KW-1015">Disulfide bond</keyword>
<dbReference type="InterPro" id="IPR051713">
    <property type="entry name" value="T-cell_Activation_Regulation"/>
</dbReference>
<dbReference type="GO" id="GO:0009897">
    <property type="term" value="C:external side of plasma membrane"/>
    <property type="evidence" value="ECO:0007669"/>
    <property type="project" value="TreeGrafter"/>
</dbReference>
<dbReference type="GO" id="GO:0071222">
    <property type="term" value="P:cellular response to lipopolysaccharide"/>
    <property type="evidence" value="ECO:0007669"/>
    <property type="project" value="TreeGrafter"/>
</dbReference>
<dbReference type="InterPro" id="IPR003599">
    <property type="entry name" value="Ig_sub"/>
</dbReference>
<comment type="caution">
    <text evidence="15">The sequence shown here is derived from an EMBL/GenBank/DDBJ whole genome shotgun (WGS) entry which is preliminary data.</text>
</comment>
<feature type="transmembrane region" description="Helical" evidence="12">
    <location>
        <begin position="256"/>
        <end position="277"/>
    </location>
</feature>
<feature type="transmembrane region" description="Helical" evidence="12">
    <location>
        <begin position="519"/>
        <end position="542"/>
    </location>
</feature>
<feature type="signal peptide" evidence="13">
    <location>
        <begin position="1"/>
        <end position="20"/>
    </location>
</feature>
<evidence type="ECO:0000259" key="14">
    <source>
        <dbReference type="PROSITE" id="PS50835"/>
    </source>
</evidence>
<feature type="transmembrane region" description="Helical" evidence="12">
    <location>
        <begin position="884"/>
        <end position="906"/>
    </location>
</feature>
<evidence type="ECO:0000256" key="9">
    <source>
        <dbReference type="ARBA" id="ARBA00023180"/>
    </source>
</evidence>
<dbReference type="SMART" id="SM00408">
    <property type="entry name" value="IGc2"/>
    <property type="match status" value="4"/>
</dbReference>
<evidence type="ECO:0000256" key="11">
    <source>
        <dbReference type="SAM" id="MobiDB-lite"/>
    </source>
</evidence>
<evidence type="ECO:0000256" key="6">
    <source>
        <dbReference type="ARBA" id="ARBA00023136"/>
    </source>
</evidence>
<feature type="transmembrane region" description="Helical" evidence="12">
    <location>
        <begin position="781"/>
        <end position="803"/>
    </location>
</feature>
<feature type="transmembrane region" description="Helical" evidence="12">
    <location>
        <begin position="289"/>
        <end position="312"/>
    </location>
</feature>
<dbReference type="InterPro" id="IPR003598">
    <property type="entry name" value="Ig_sub2"/>
</dbReference>
<feature type="domain" description="Ig-like" evidence="14">
    <location>
        <begin position="150"/>
        <end position="249"/>
    </location>
</feature>
<dbReference type="InterPro" id="IPR013783">
    <property type="entry name" value="Ig-like_fold"/>
</dbReference>
<evidence type="ECO:0000256" key="3">
    <source>
        <dbReference type="ARBA" id="ARBA00022692"/>
    </source>
</evidence>
<dbReference type="FunFam" id="2.60.40.10:FF:000142">
    <property type="entry name" value="V-set domain-containing T-cell activation inhibitor 1"/>
    <property type="match status" value="2"/>
</dbReference>